<dbReference type="EMBL" id="CABDUW010000283">
    <property type="protein sequence ID" value="VTJ64832.1"/>
    <property type="molecule type" value="Genomic_DNA"/>
</dbReference>
<dbReference type="Proteomes" id="UP000335636">
    <property type="component" value="Unassembled WGS sequence"/>
</dbReference>
<evidence type="ECO:0000313" key="3">
    <source>
        <dbReference type="Proteomes" id="UP000335636"/>
    </source>
</evidence>
<accession>A0A5E4B7Z8</accession>
<feature type="non-terminal residue" evidence="2">
    <location>
        <position position="1"/>
    </location>
</feature>
<evidence type="ECO:0000256" key="1">
    <source>
        <dbReference type="SAM" id="MobiDB-lite"/>
    </source>
</evidence>
<reference evidence="2" key="1">
    <citation type="submission" date="2019-04" db="EMBL/GenBank/DDBJ databases">
        <authorList>
            <person name="Alioto T."/>
            <person name="Alioto T."/>
        </authorList>
    </citation>
    <scope>NUCLEOTIDE SEQUENCE [LARGE SCALE GENOMIC DNA]</scope>
</reference>
<feature type="region of interest" description="Disordered" evidence="1">
    <location>
        <begin position="1"/>
        <end position="22"/>
    </location>
</feature>
<name>A0A5E4B7Z8_MARMO</name>
<organism evidence="2 3">
    <name type="scientific">Marmota monax</name>
    <name type="common">Woodchuck</name>
    <dbReference type="NCBI Taxonomy" id="9995"/>
    <lineage>
        <taxon>Eukaryota</taxon>
        <taxon>Metazoa</taxon>
        <taxon>Chordata</taxon>
        <taxon>Craniata</taxon>
        <taxon>Vertebrata</taxon>
        <taxon>Euteleostomi</taxon>
        <taxon>Mammalia</taxon>
        <taxon>Eutheria</taxon>
        <taxon>Euarchontoglires</taxon>
        <taxon>Glires</taxon>
        <taxon>Rodentia</taxon>
        <taxon>Sciuromorpha</taxon>
        <taxon>Sciuridae</taxon>
        <taxon>Xerinae</taxon>
        <taxon>Marmotini</taxon>
        <taxon>Marmota</taxon>
    </lineage>
</organism>
<keyword evidence="3" id="KW-1185">Reference proteome</keyword>
<feature type="compositionally biased region" description="Basic and acidic residues" evidence="1">
    <location>
        <begin position="1"/>
        <end position="11"/>
    </location>
</feature>
<gene>
    <name evidence="2" type="ORF">MONAX_5E003100</name>
</gene>
<evidence type="ECO:0000313" key="2">
    <source>
        <dbReference type="EMBL" id="VTJ64832.1"/>
    </source>
</evidence>
<sequence>TQLESPDRGSCDSKPAGIRAPGPGWCPKMGAATCNQTWSLPRSSPLGCGSSTSDGGCSSCVGFRCIQGTGAFCGSSTQQEDLQWTSGWQQRNQRQQPWQWWCRWPRDILI</sequence>
<proteinExistence type="predicted"/>
<comment type="caution">
    <text evidence="2">The sequence shown here is derived from an EMBL/GenBank/DDBJ whole genome shotgun (WGS) entry which is preliminary data.</text>
</comment>
<protein>
    <submittedName>
        <fullName evidence="2">Uncharacterized protein</fullName>
    </submittedName>
</protein>
<dbReference type="AlphaFoldDB" id="A0A5E4B7Z8"/>